<evidence type="ECO:0000313" key="1">
    <source>
        <dbReference type="EMBL" id="VTJ84333.1"/>
    </source>
</evidence>
<accession>A0A5E4CR77</accession>
<dbReference type="AlphaFoldDB" id="A0A5E4CR77"/>
<organism evidence="1">
    <name type="scientific">Marmota monax</name>
    <name type="common">Woodchuck</name>
    <dbReference type="NCBI Taxonomy" id="9995"/>
    <lineage>
        <taxon>Eukaryota</taxon>
        <taxon>Metazoa</taxon>
        <taxon>Chordata</taxon>
        <taxon>Craniata</taxon>
        <taxon>Vertebrata</taxon>
        <taxon>Euteleostomi</taxon>
        <taxon>Mammalia</taxon>
        <taxon>Eutheria</taxon>
        <taxon>Euarchontoglires</taxon>
        <taxon>Glires</taxon>
        <taxon>Rodentia</taxon>
        <taxon>Sciuromorpha</taxon>
        <taxon>Sciuridae</taxon>
        <taxon>Xerinae</taxon>
        <taxon>Marmotini</taxon>
        <taxon>Marmota</taxon>
    </lineage>
</organism>
<protein>
    <submittedName>
        <fullName evidence="1">Uncharacterized protein</fullName>
    </submittedName>
</protein>
<dbReference type="EMBL" id="CABDUW010001855">
    <property type="protein sequence ID" value="VTJ84333.1"/>
    <property type="molecule type" value="Genomic_DNA"/>
</dbReference>
<proteinExistence type="predicted"/>
<feature type="non-terminal residue" evidence="1">
    <location>
        <position position="69"/>
    </location>
</feature>
<name>A0A5E4CR77_MARMO</name>
<comment type="caution">
    <text evidence="1">The sequence shown here is derived from an EMBL/GenBank/DDBJ whole genome shotgun (WGS) entry which is preliminary data.</text>
</comment>
<reference evidence="1" key="1">
    <citation type="submission" date="2019-04" db="EMBL/GenBank/DDBJ databases">
        <authorList>
            <person name="Alioto T."/>
            <person name="Alioto T."/>
        </authorList>
    </citation>
    <scope>NUCLEOTIDE SEQUENCE [LARGE SCALE GENOMIC DNA]</scope>
</reference>
<gene>
    <name evidence="1" type="ORF">MONAX_5E032817</name>
</gene>
<sequence>MGERPPRCINAMAEEEERAERHGLGQLTSGCLVWSVIEEIAKTRPGGVITFFILTIEEAGPLGDVEQGP</sequence>